<name>A0A1G9RRR8_9ACTO</name>
<dbReference type="Proteomes" id="UP000199671">
    <property type="component" value="Unassembled WGS sequence"/>
</dbReference>
<dbReference type="InterPro" id="IPR036390">
    <property type="entry name" value="WH_DNA-bd_sf"/>
</dbReference>
<dbReference type="InterPro" id="IPR050679">
    <property type="entry name" value="Bact_HTH_transcr_reg"/>
</dbReference>
<dbReference type="PROSITE" id="PS50949">
    <property type="entry name" value="HTH_GNTR"/>
    <property type="match status" value="1"/>
</dbReference>
<dbReference type="Pfam" id="PF07702">
    <property type="entry name" value="UTRA"/>
    <property type="match status" value="1"/>
</dbReference>
<keyword evidence="3" id="KW-0804">Transcription</keyword>
<proteinExistence type="predicted"/>
<dbReference type="SUPFAM" id="SSF64288">
    <property type="entry name" value="Chorismate lyase-like"/>
    <property type="match status" value="1"/>
</dbReference>
<dbReference type="SUPFAM" id="SSF46785">
    <property type="entry name" value="Winged helix' DNA-binding domain"/>
    <property type="match status" value="1"/>
</dbReference>
<evidence type="ECO:0000313" key="5">
    <source>
        <dbReference type="EMBL" id="SDM26009.1"/>
    </source>
</evidence>
<dbReference type="SMART" id="SM00866">
    <property type="entry name" value="UTRA"/>
    <property type="match status" value="1"/>
</dbReference>
<feature type="domain" description="HTH gntR-type" evidence="4">
    <location>
        <begin position="26"/>
        <end position="94"/>
    </location>
</feature>
<evidence type="ECO:0000256" key="3">
    <source>
        <dbReference type="ARBA" id="ARBA00023163"/>
    </source>
</evidence>
<dbReference type="FunFam" id="1.10.10.10:FF:000079">
    <property type="entry name" value="GntR family transcriptional regulator"/>
    <property type="match status" value="1"/>
</dbReference>
<dbReference type="Gene3D" id="3.40.1410.10">
    <property type="entry name" value="Chorismate lyase-like"/>
    <property type="match status" value="1"/>
</dbReference>
<reference evidence="5 6" key="1">
    <citation type="submission" date="2016-10" db="EMBL/GenBank/DDBJ databases">
        <authorList>
            <person name="de Groot N.N."/>
        </authorList>
    </citation>
    <scope>NUCLEOTIDE SEQUENCE [LARGE SCALE GENOMIC DNA]</scope>
    <source>
        <strain evidence="5 6">KPR-7B</strain>
    </source>
</reference>
<dbReference type="InterPro" id="IPR028978">
    <property type="entry name" value="Chorismate_lyase_/UTRA_dom_sf"/>
</dbReference>
<dbReference type="InterPro" id="IPR000524">
    <property type="entry name" value="Tscrpt_reg_HTH_GntR"/>
</dbReference>
<evidence type="ECO:0000256" key="1">
    <source>
        <dbReference type="ARBA" id="ARBA00023015"/>
    </source>
</evidence>
<gene>
    <name evidence="5" type="ORF">SAMN04487766_101120</name>
</gene>
<protein>
    <submittedName>
        <fullName evidence="5">GntR family transcriptional regulator</fullName>
    </submittedName>
</protein>
<dbReference type="SMART" id="SM00345">
    <property type="entry name" value="HTH_GNTR"/>
    <property type="match status" value="1"/>
</dbReference>
<evidence type="ECO:0000313" key="6">
    <source>
        <dbReference type="Proteomes" id="UP000199671"/>
    </source>
</evidence>
<dbReference type="InterPro" id="IPR011663">
    <property type="entry name" value="UTRA"/>
</dbReference>
<dbReference type="Gene3D" id="1.10.10.10">
    <property type="entry name" value="Winged helix-like DNA-binding domain superfamily/Winged helix DNA-binding domain"/>
    <property type="match status" value="1"/>
</dbReference>
<accession>A0A1G9RRR8</accession>
<organism evidence="5 6">
    <name type="scientific">Actinomyces ruminicola</name>
    <dbReference type="NCBI Taxonomy" id="332524"/>
    <lineage>
        <taxon>Bacteria</taxon>
        <taxon>Bacillati</taxon>
        <taxon>Actinomycetota</taxon>
        <taxon>Actinomycetes</taxon>
        <taxon>Actinomycetales</taxon>
        <taxon>Actinomycetaceae</taxon>
        <taxon>Actinomyces</taxon>
    </lineage>
</organism>
<sequence>MTKASPDVKAAQEWSRIGGPLVQGSAPLYHQVYRALRTRLESGDLSAGDRLPTEKELASAFDCSLVTVRRALDELVREGAITRTRGKGTFVSARRIDRELNQLTSFTDEMSLMGLSQETRLLGGEITEAIASTADRLGIAEGAPVYAIERLRVADDEPLLIEHVFLPAHLFPGLLSVDLGKTSLYSHLYEKFGVELVRGHQTVEPALPTAREARLLGQDRGQPVLLLRLTSYSADGRPIEYCRTVVKGSRARYHLDVSRPRSL</sequence>
<dbReference type="EMBL" id="FNHU01000001">
    <property type="protein sequence ID" value="SDM26009.1"/>
    <property type="molecule type" value="Genomic_DNA"/>
</dbReference>
<dbReference type="RefSeq" id="WP_176760752.1">
    <property type="nucleotide sequence ID" value="NZ_FNHU01000001.1"/>
</dbReference>
<evidence type="ECO:0000259" key="4">
    <source>
        <dbReference type="PROSITE" id="PS50949"/>
    </source>
</evidence>
<dbReference type="PANTHER" id="PTHR44846:SF1">
    <property type="entry name" value="MANNOSYL-D-GLYCERATE TRANSPORT_METABOLISM SYSTEM REPRESSOR MNGR-RELATED"/>
    <property type="match status" value="1"/>
</dbReference>
<dbReference type="InterPro" id="IPR036388">
    <property type="entry name" value="WH-like_DNA-bd_sf"/>
</dbReference>
<keyword evidence="2" id="KW-0238">DNA-binding</keyword>
<keyword evidence="1" id="KW-0805">Transcription regulation</keyword>
<dbReference type="Pfam" id="PF00392">
    <property type="entry name" value="GntR"/>
    <property type="match status" value="1"/>
</dbReference>
<dbReference type="GO" id="GO:0003677">
    <property type="term" value="F:DNA binding"/>
    <property type="evidence" value="ECO:0007669"/>
    <property type="project" value="UniProtKB-KW"/>
</dbReference>
<dbReference type="GO" id="GO:0045892">
    <property type="term" value="P:negative regulation of DNA-templated transcription"/>
    <property type="evidence" value="ECO:0007669"/>
    <property type="project" value="TreeGrafter"/>
</dbReference>
<evidence type="ECO:0000256" key="2">
    <source>
        <dbReference type="ARBA" id="ARBA00023125"/>
    </source>
</evidence>
<dbReference type="CDD" id="cd07377">
    <property type="entry name" value="WHTH_GntR"/>
    <property type="match status" value="1"/>
</dbReference>
<dbReference type="PANTHER" id="PTHR44846">
    <property type="entry name" value="MANNOSYL-D-GLYCERATE TRANSPORT/METABOLISM SYSTEM REPRESSOR MNGR-RELATED"/>
    <property type="match status" value="1"/>
</dbReference>
<dbReference type="AlphaFoldDB" id="A0A1G9RRR8"/>
<dbReference type="PRINTS" id="PR00035">
    <property type="entry name" value="HTHGNTR"/>
</dbReference>
<dbReference type="GO" id="GO:0003700">
    <property type="term" value="F:DNA-binding transcription factor activity"/>
    <property type="evidence" value="ECO:0007669"/>
    <property type="project" value="InterPro"/>
</dbReference>